<evidence type="ECO:0000256" key="3">
    <source>
        <dbReference type="PROSITE-ProRule" id="PRU00284"/>
    </source>
</evidence>
<sequence length="664" mass="70766">MAANTKKAKTGKIRNKLLLCIVPSVAITVTVLIAVTTILSRNAMIKSAKAELNSSITNQSDNIESWLDENLQFFATAKKTIEAANPNDQELQAMLDGWYGFNSNSTNGLYIASASGKTYEASESDLNLSDPTSSTWYKEGLTRVNMAYGSAYKNAEGVNVISASGILDDGGDEISVISADVTLDKISIIVNSGVKMKNASSFLVDKTDNTILAHRDFSLVSSTLSTSSSDKLLAGVAEQLSKGDYSEATIGNYMVDFKEIPGTTWILVSYIETDVILADVNHIVNLSIAIGILSIIIITAIILLTINKAMKPLSGISKDIVAMSGGDFTIEVEAKSNDEIGLMGDQVNEFVTSMRKMLHSISDESDKLKAQSENSDTVSKNMYSASESQSEAMKQLNETVDQLAAAVNDIASSATTLATVVADTRDNSHKAESSMNETVEISKKGRSDMEQLSSAMSGMSDSNARLMESISRVDTASNEITNIVGLIGEIAEETNLLSLNASIEAARAGEAGKGFAVVATQIAKLAQTSAESATNIGTLINEVHNLIQEVVGQANESAASIEQNSSLIETAVDTFDKIYDNIQESNDLIREMITGVEKVDDVATNVAAISEEQAASADEILATSQNMVEQANNITRSSQDVAANAHELAGTSDTLTSYVQQFKI</sequence>
<evidence type="ECO:0000256" key="5">
    <source>
        <dbReference type="SAM" id="Phobius"/>
    </source>
</evidence>
<dbReference type="PANTHER" id="PTHR32089:SF112">
    <property type="entry name" value="LYSOZYME-LIKE PROTEIN-RELATED"/>
    <property type="match status" value="1"/>
</dbReference>
<dbReference type="InterPro" id="IPR004090">
    <property type="entry name" value="Chemotax_Me-accpt_rcpt"/>
</dbReference>
<dbReference type="SMART" id="SM00304">
    <property type="entry name" value="HAMP"/>
    <property type="match status" value="2"/>
</dbReference>
<dbReference type="Pfam" id="PF00015">
    <property type="entry name" value="MCPsignal"/>
    <property type="match status" value="1"/>
</dbReference>
<dbReference type="PROSITE" id="PS50111">
    <property type="entry name" value="CHEMOTAXIS_TRANSDUC_2"/>
    <property type="match status" value="1"/>
</dbReference>
<dbReference type="AlphaFoldDB" id="A0A317G580"/>
<comment type="caution">
    <text evidence="8">The sequence shown here is derived from an EMBL/GenBank/DDBJ whole genome shotgun (WGS) entry which is preliminary data.</text>
</comment>
<dbReference type="Pfam" id="PF00672">
    <property type="entry name" value="HAMP"/>
    <property type="match status" value="1"/>
</dbReference>
<dbReference type="PANTHER" id="PTHR32089">
    <property type="entry name" value="METHYL-ACCEPTING CHEMOTAXIS PROTEIN MCPB"/>
    <property type="match status" value="1"/>
</dbReference>
<keyword evidence="5" id="KW-0472">Membrane</keyword>
<evidence type="ECO:0000256" key="2">
    <source>
        <dbReference type="ARBA" id="ARBA00029447"/>
    </source>
</evidence>
<keyword evidence="5" id="KW-0812">Transmembrane</keyword>
<dbReference type="Gene3D" id="3.30.450.20">
    <property type="entry name" value="PAS domain"/>
    <property type="match status" value="2"/>
</dbReference>
<evidence type="ECO:0000256" key="4">
    <source>
        <dbReference type="SAM" id="MobiDB-lite"/>
    </source>
</evidence>
<evidence type="ECO:0000259" key="6">
    <source>
        <dbReference type="PROSITE" id="PS50111"/>
    </source>
</evidence>
<dbReference type="GO" id="GO:0006935">
    <property type="term" value="P:chemotaxis"/>
    <property type="evidence" value="ECO:0007669"/>
    <property type="project" value="InterPro"/>
</dbReference>
<feature type="transmembrane region" description="Helical" evidence="5">
    <location>
        <begin position="283"/>
        <end position="306"/>
    </location>
</feature>
<dbReference type="GO" id="GO:0016020">
    <property type="term" value="C:membrane"/>
    <property type="evidence" value="ECO:0007669"/>
    <property type="project" value="InterPro"/>
</dbReference>
<dbReference type="GO" id="GO:0004888">
    <property type="term" value="F:transmembrane signaling receptor activity"/>
    <property type="evidence" value="ECO:0007669"/>
    <property type="project" value="InterPro"/>
</dbReference>
<dbReference type="InterPro" id="IPR003660">
    <property type="entry name" value="HAMP_dom"/>
</dbReference>
<organism evidence="8 9">
    <name type="scientific">Butyrivibrio fibrisolvens</name>
    <dbReference type="NCBI Taxonomy" id="831"/>
    <lineage>
        <taxon>Bacteria</taxon>
        <taxon>Bacillati</taxon>
        <taxon>Bacillota</taxon>
        <taxon>Clostridia</taxon>
        <taxon>Lachnospirales</taxon>
        <taxon>Lachnospiraceae</taxon>
        <taxon>Butyrivibrio</taxon>
    </lineage>
</organism>
<keyword evidence="1 3" id="KW-0807">Transducer</keyword>
<evidence type="ECO:0000259" key="7">
    <source>
        <dbReference type="PROSITE" id="PS50885"/>
    </source>
</evidence>
<name>A0A317G580_BUTFI</name>
<keyword evidence="5" id="KW-1133">Transmembrane helix</keyword>
<feature type="domain" description="HAMP" evidence="7">
    <location>
        <begin position="307"/>
        <end position="359"/>
    </location>
</feature>
<dbReference type="Gene3D" id="1.10.287.950">
    <property type="entry name" value="Methyl-accepting chemotaxis protein"/>
    <property type="match status" value="1"/>
</dbReference>
<dbReference type="RefSeq" id="WP_110074130.1">
    <property type="nucleotide sequence ID" value="NZ_CM009896.1"/>
</dbReference>
<evidence type="ECO:0000313" key="8">
    <source>
        <dbReference type="EMBL" id="PWT29158.1"/>
    </source>
</evidence>
<dbReference type="GO" id="GO:0007165">
    <property type="term" value="P:signal transduction"/>
    <property type="evidence" value="ECO:0007669"/>
    <property type="project" value="UniProtKB-KW"/>
</dbReference>
<dbReference type="EMBL" id="NXNG01000001">
    <property type="protein sequence ID" value="PWT29158.1"/>
    <property type="molecule type" value="Genomic_DNA"/>
</dbReference>
<feature type="region of interest" description="Disordered" evidence="4">
    <location>
        <begin position="428"/>
        <end position="447"/>
    </location>
</feature>
<reference evidence="8 9" key="1">
    <citation type="submission" date="2017-09" db="EMBL/GenBank/DDBJ databases">
        <title>High-quality draft genome sequence of Butyrivibrio fibrisolvens INBov1, isolated from cow rumen.</title>
        <authorList>
            <person name="Rodriguez Hernaez J."/>
            <person name="Rivarola M."/>
            <person name="Paniego N."/>
            <person name="Cravero S."/>
            <person name="Ceron Cucchi M."/>
            <person name="Martinez M.C."/>
        </authorList>
    </citation>
    <scope>NUCLEOTIDE SEQUENCE [LARGE SCALE GENOMIC DNA]</scope>
    <source>
        <strain evidence="8 9">INBov1</strain>
    </source>
</reference>
<accession>A0A317G580</accession>
<feature type="transmembrane region" description="Helical" evidence="5">
    <location>
        <begin position="17"/>
        <end position="39"/>
    </location>
</feature>
<dbReference type="PRINTS" id="PR00260">
    <property type="entry name" value="CHEMTRNSDUCR"/>
</dbReference>
<dbReference type="Proteomes" id="UP000245488">
    <property type="component" value="Chromosome"/>
</dbReference>
<dbReference type="SMART" id="SM00283">
    <property type="entry name" value="MA"/>
    <property type="match status" value="1"/>
</dbReference>
<protein>
    <submittedName>
        <fullName evidence="8">Methyl-accepting chemotaxis protein</fullName>
    </submittedName>
</protein>
<feature type="domain" description="Methyl-accepting transducer" evidence="6">
    <location>
        <begin position="378"/>
        <end position="628"/>
    </location>
</feature>
<gene>
    <name evidence="8" type="ORF">CPT75_19640</name>
</gene>
<keyword evidence="9" id="KW-1185">Reference proteome</keyword>
<evidence type="ECO:0000313" key="9">
    <source>
        <dbReference type="Proteomes" id="UP000245488"/>
    </source>
</evidence>
<comment type="similarity">
    <text evidence="2">Belongs to the methyl-accepting chemotaxis (MCP) protein family.</text>
</comment>
<proteinExistence type="inferred from homology"/>
<dbReference type="CDD" id="cd06225">
    <property type="entry name" value="HAMP"/>
    <property type="match status" value="1"/>
</dbReference>
<dbReference type="SUPFAM" id="SSF58104">
    <property type="entry name" value="Methyl-accepting chemotaxis protein (MCP) signaling domain"/>
    <property type="match status" value="1"/>
</dbReference>
<dbReference type="PROSITE" id="PS50885">
    <property type="entry name" value="HAMP"/>
    <property type="match status" value="1"/>
</dbReference>
<evidence type="ECO:0000256" key="1">
    <source>
        <dbReference type="ARBA" id="ARBA00023224"/>
    </source>
</evidence>
<dbReference type="InterPro" id="IPR004089">
    <property type="entry name" value="MCPsignal_dom"/>
</dbReference>